<keyword evidence="4" id="KW-0686">Riboflavin biosynthesis</keyword>
<comment type="function">
    <text evidence="1">Catalyzes the conversion of D-ribulose 5-phosphate to formate and 3,4-dihydroxy-2-butanone 4-phosphate.</text>
</comment>
<dbReference type="EMBL" id="JADEYC010000022">
    <property type="protein sequence ID" value="MBE9375602.1"/>
    <property type="molecule type" value="Genomic_DNA"/>
</dbReference>
<dbReference type="SUPFAM" id="SSF55821">
    <property type="entry name" value="YrdC/RibB"/>
    <property type="match status" value="1"/>
</dbReference>
<protein>
    <recommendedName>
        <fullName evidence="3">3,4-dihydroxy-2-butanone-4-phosphate synthase</fullName>
        <ecNumber evidence="3">4.1.99.12</ecNumber>
    </recommendedName>
</protein>
<dbReference type="GO" id="GO:0005829">
    <property type="term" value="C:cytosol"/>
    <property type="evidence" value="ECO:0007669"/>
    <property type="project" value="TreeGrafter"/>
</dbReference>
<dbReference type="InterPro" id="IPR017945">
    <property type="entry name" value="DHBP_synth_RibB-like_a/b_dom"/>
</dbReference>
<dbReference type="Gene3D" id="3.90.870.10">
    <property type="entry name" value="DHBP synthase"/>
    <property type="match status" value="1"/>
</dbReference>
<proteinExistence type="predicted"/>
<dbReference type="GO" id="GO:0003935">
    <property type="term" value="F:GTP cyclohydrolase II activity"/>
    <property type="evidence" value="ECO:0007669"/>
    <property type="project" value="TreeGrafter"/>
</dbReference>
<keyword evidence="5" id="KW-0479">Metal-binding</keyword>
<dbReference type="Pfam" id="PF00926">
    <property type="entry name" value="DHBP_synthase"/>
    <property type="match status" value="1"/>
</dbReference>
<evidence type="ECO:0000256" key="1">
    <source>
        <dbReference type="ARBA" id="ARBA00002284"/>
    </source>
</evidence>
<dbReference type="InterPro" id="IPR000422">
    <property type="entry name" value="DHBP_synthase_RibB"/>
</dbReference>
<reference evidence="6" key="1">
    <citation type="submission" date="2020-10" db="EMBL/GenBank/DDBJ databases">
        <title>Diversity and distribution of actinomycetes associated with coral in the coast of Hainan.</title>
        <authorList>
            <person name="Li F."/>
        </authorList>
    </citation>
    <scope>NUCLEOTIDE SEQUENCE</scope>
    <source>
        <strain evidence="6">HNM0983</strain>
    </source>
</reference>
<dbReference type="GO" id="GO:0046872">
    <property type="term" value="F:metal ion binding"/>
    <property type="evidence" value="ECO:0007669"/>
    <property type="project" value="UniProtKB-KW"/>
</dbReference>
<dbReference type="Proteomes" id="UP000598360">
    <property type="component" value="Unassembled WGS sequence"/>
</dbReference>
<sequence>MQQQVAVTTLEPNPRRIRLAALEFATGRPVVVHGCGTGDGGIVLSAARVSTAWMAHAIRYSSGLVCVALPAQRCDQLELPPMAPRSEPNPGPVWCVSVDADGGISTGISAADRALAARGLASPAAVPGDFTRPGHLVPVAVGDLPAFGAPSLAEAALALPEVAGEPLAGVYAPLVSPLDPVHMADDEELLEFAASNGLPAVHAAELAAAR</sequence>
<accession>A0A929B984</accession>
<organism evidence="6 7">
    <name type="scientific">Saccharopolyspora montiporae</name>
    <dbReference type="NCBI Taxonomy" id="2781240"/>
    <lineage>
        <taxon>Bacteria</taxon>
        <taxon>Bacillati</taxon>
        <taxon>Actinomycetota</taxon>
        <taxon>Actinomycetes</taxon>
        <taxon>Pseudonocardiales</taxon>
        <taxon>Pseudonocardiaceae</taxon>
        <taxon>Saccharopolyspora</taxon>
    </lineage>
</organism>
<dbReference type="GO" id="GO:0008686">
    <property type="term" value="F:3,4-dihydroxy-2-butanone-4-phosphate synthase activity"/>
    <property type="evidence" value="ECO:0007669"/>
    <property type="project" value="UniProtKB-EC"/>
</dbReference>
<comment type="caution">
    <text evidence="6">The sequence shown here is derived from an EMBL/GenBank/DDBJ whole genome shotgun (WGS) entry which is preliminary data.</text>
</comment>
<dbReference type="EC" id="4.1.99.12" evidence="3"/>
<gene>
    <name evidence="6" type="ORF">IQ251_14205</name>
</gene>
<keyword evidence="7" id="KW-1185">Reference proteome</keyword>
<evidence type="ECO:0000313" key="7">
    <source>
        <dbReference type="Proteomes" id="UP000598360"/>
    </source>
</evidence>
<evidence type="ECO:0000256" key="2">
    <source>
        <dbReference type="ARBA" id="ARBA00004904"/>
    </source>
</evidence>
<evidence type="ECO:0000256" key="3">
    <source>
        <dbReference type="ARBA" id="ARBA00012153"/>
    </source>
</evidence>
<name>A0A929B984_9PSEU</name>
<evidence type="ECO:0000256" key="5">
    <source>
        <dbReference type="ARBA" id="ARBA00022723"/>
    </source>
</evidence>
<comment type="pathway">
    <text evidence="2">Cofactor biosynthesis; riboflavin biosynthesis; 2-hydroxy-3-oxobutyl phosphate from D-ribulose 5-phosphate: step 1/1.</text>
</comment>
<evidence type="ECO:0000256" key="4">
    <source>
        <dbReference type="ARBA" id="ARBA00022619"/>
    </source>
</evidence>
<dbReference type="PANTHER" id="PTHR21327:SF18">
    <property type="entry name" value="3,4-DIHYDROXY-2-BUTANONE 4-PHOSPHATE SYNTHASE"/>
    <property type="match status" value="1"/>
</dbReference>
<dbReference type="AlphaFoldDB" id="A0A929B984"/>
<evidence type="ECO:0000313" key="6">
    <source>
        <dbReference type="EMBL" id="MBE9375602.1"/>
    </source>
</evidence>
<dbReference type="PANTHER" id="PTHR21327">
    <property type="entry name" value="GTP CYCLOHYDROLASE II-RELATED"/>
    <property type="match status" value="1"/>
</dbReference>
<dbReference type="GO" id="GO:0009231">
    <property type="term" value="P:riboflavin biosynthetic process"/>
    <property type="evidence" value="ECO:0007669"/>
    <property type="project" value="UniProtKB-KW"/>
</dbReference>